<sequence length="194" mass="21667">MNTKKNCSNRRLIAVRTLIIAILVILLTPSRAEAYIGPGAGFAVMGSFLVMFTTIFSVFMIMLTWPIRYLICAIKGRKAFARSRVKKFIVLGFDGMDPKLTRKFLAEGKLPNFAKLAEQGCFKELGSTIPPISPVAWSSFQTGVNPGKHNIFDFLTINPKTYQPKLSSTDIRGPSRRIRIGKYIIPLGRANIRL</sequence>
<keyword evidence="1" id="KW-1133">Transmembrane helix</keyword>
<dbReference type="InterPro" id="IPR002591">
    <property type="entry name" value="Phosphodiest/P_Trfase"/>
</dbReference>
<feature type="transmembrane region" description="Helical" evidence="1">
    <location>
        <begin position="42"/>
        <end position="65"/>
    </location>
</feature>
<comment type="caution">
    <text evidence="2">The sequence shown here is derived from an EMBL/GenBank/DDBJ whole genome shotgun (WGS) entry which is preliminary data.</text>
</comment>
<feature type="non-terminal residue" evidence="2">
    <location>
        <position position="194"/>
    </location>
</feature>
<dbReference type="InterPro" id="IPR017850">
    <property type="entry name" value="Alkaline_phosphatase_core_sf"/>
</dbReference>
<reference evidence="2" key="1">
    <citation type="journal article" date="2015" name="Nature">
        <title>Complex archaea that bridge the gap between prokaryotes and eukaryotes.</title>
        <authorList>
            <person name="Spang A."/>
            <person name="Saw J.H."/>
            <person name="Jorgensen S.L."/>
            <person name="Zaremba-Niedzwiedzka K."/>
            <person name="Martijn J."/>
            <person name="Lind A.E."/>
            <person name="van Eijk R."/>
            <person name="Schleper C."/>
            <person name="Guy L."/>
            <person name="Ettema T.J."/>
        </authorList>
    </citation>
    <scope>NUCLEOTIDE SEQUENCE</scope>
</reference>
<evidence type="ECO:0008006" key="3">
    <source>
        <dbReference type="Google" id="ProtNLM"/>
    </source>
</evidence>
<proteinExistence type="predicted"/>
<dbReference type="EMBL" id="LAZR01028793">
    <property type="protein sequence ID" value="KKL61523.1"/>
    <property type="molecule type" value="Genomic_DNA"/>
</dbReference>
<keyword evidence="1" id="KW-0472">Membrane</keyword>
<evidence type="ECO:0000256" key="1">
    <source>
        <dbReference type="SAM" id="Phobius"/>
    </source>
</evidence>
<dbReference type="Pfam" id="PF01663">
    <property type="entry name" value="Phosphodiest"/>
    <property type="match status" value="1"/>
</dbReference>
<gene>
    <name evidence="2" type="ORF">LCGC14_2194460</name>
</gene>
<dbReference type="AlphaFoldDB" id="A0A0F9DIK6"/>
<dbReference type="SUPFAM" id="SSF53649">
    <property type="entry name" value="Alkaline phosphatase-like"/>
    <property type="match status" value="1"/>
</dbReference>
<organism evidence="2">
    <name type="scientific">marine sediment metagenome</name>
    <dbReference type="NCBI Taxonomy" id="412755"/>
    <lineage>
        <taxon>unclassified sequences</taxon>
        <taxon>metagenomes</taxon>
        <taxon>ecological metagenomes</taxon>
    </lineage>
</organism>
<dbReference type="Gene3D" id="3.40.720.10">
    <property type="entry name" value="Alkaline Phosphatase, subunit A"/>
    <property type="match status" value="1"/>
</dbReference>
<name>A0A0F9DIK6_9ZZZZ</name>
<accession>A0A0F9DIK6</accession>
<keyword evidence="1" id="KW-0812">Transmembrane</keyword>
<evidence type="ECO:0000313" key="2">
    <source>
        <dbReference type="EMBL" id="KKL61523.1"/>
    </source>
</evidence>
<protein>
    <recommendedName>
        <fullName evidence="3">Nucleotide pyrophosphatase</fullName>
    </recommendedName>
</protein>